<evidence type="ECO:0000313" key="16">
    <source>
        <dbReference type="Proteomes" id="UP000255061"/>
    </source>
</evidence>
<keyword evidence="15" id="KW-1185">Reference proteome</keyword>
<dbReference type="PROSITE" id="PS00409">
    <property type="entry name" value="PROKAR_NTER_METHYL"/>
    <property type="match status" value="1"/>
</dbReference>
<dbReference type="EMBL" id="UGYV01000001">
    <property type="protein sequence ID" value="SUI59724.1"/>
    <property type="molecule type" value="Genomic_DNA"/>
</dbReference>
<dbReference type="NCBIfam" id="TIGR02532">
    <property type="entry name" value="IV_pilin_GFxxxE"/>
    <property type="match status" value="1"/>
</dbReference>
<evidence type="ECO:0000256" key="9">
    <source>
        <dbReference type="ARBA" id="ARBA00025772"/>
    </source>
</evidence>
<keyword evidence="5" id="KW-0997">Cell inner membrane</keyword>
<dbReference type="InterPro" id="IPR045584">
    <property type="entry name" value="Pilin-like"/>
</dbReference>
<dbReference type="AlphaFoldDB" id="A0A379ZDU0"/>
<dbReference type="InterPro" id="IPR012902">
    <property type="entry name" value="N_methyl_site"/>
</dbReference>
<reference evidence="13" key="1">
    <citation type="submission" date="2018-03" db="EMBL/GenBank/DDBJ databases">
        <authorList>
            <person name="Dailey F.E."/>
        </authorList>
    </citation>
    <scope>NUCLEOTIDE SEQUENCE</scope>
    <source>
        <strain evidence="13">CW7</strain>
    </source>
</reference>
<feature type="transmembrane region" description="Helical" evidence="11">
    <location>
        <begin position="7"/>
        <end position="28"/>
    </location>
</feature>
<keyword evidence="7 11" id="KW-1133">Transmembrane helix</keyword>
<keyword evidence="4" id="KW-0488">Methylation</keyword>
<dbReference type="EMBL" id="PYSG01000002">
    <property type="protein sequence ID" value="PTA49470.1"/>
    <property type="molecule type" value="Genomic_DNA"/>
</dbReference>
<comment type="subcellular location">
    <subcellularLocation>
        <location evidence="1">Cell inner membrane</location>
        <topology evidence="1">Single-pass membrane protein</topology>
    </subcellularLocation>
</comment>
<dbReference type="GO" id="GO:0005886">
    <property type="term" value="C:plasma membrane"/>
    <property type="evidence" value="ECO:0007669"/>
    <property type="project" value="UniProtKB-SubCell"/>
</dbReference>
<evidence type="ECO:0000256" key="5">
    <source>
        <dbReference type="ARBA" id="ARBA00022519"/>
    </source>
</evidence>
<name>A0A379ZDU0_9GAMM</name>
<dbReference type="Proteomes" id="UP000240506">
    <property type="component" value="Unassembled WGS sequence"/>
</dbReference>
<dbReference type="SUPFAM" id="SSF54523">
    <property type="entry name" value="Pili subunits"/>
    <property type="match status" value="1"/>
</dbReference>
<reference evidence="13 15" key="2">
    <citation type="submission" date="2018-04" db="EMBL/GenBank/DDBJ databases">
        <title>Genomic sequence of a freshwater isolate of Shewanella morhuae.</title>
        <authorList>
            <person name="Castillo D.E."/>
            <person name="Gram L."/>
        </authorList>
    </citation>
    <scope>NUCLEOTIDE SEQUENCE [LARGE SCALE GENOMIC DNA]</scope>
    <source>
        <strain evidence="13 15">CW7</strain>
    </source>
</reference>
<sequence length="170" mass="19004">MKTHKQGFSLIELIITLSVSAILLAIGVPSLTDFYTNYRADSSIRIIQQTLQLARNQAISYNKKVTVCAIIDEKCDSNWQVGLTVFIDTNNNSQLDSNDKKLYTTNAFHSKDIVQYNRTTIRFQPDGLASGTNGTLKYCPLSVTNPYSRAIIVNQAGRVRFSTENNIKCS</sequence>
<evidence type="ECO:0000256" key="3">
    <source>
        <dbReference type="ARBA" id="ARBA00022475"/>
    </source>
</evidence>
<dbReference type="GO" id="GO:0015628">
    <property type="term" value="P:protein secretion by the type II secretion system"/>
    <property type="evidence" value="ECO:0007669"/>
    <property type="project" value="InterPro"/>
</dbReference>
<evidence type="ECO:0000313" key="14">
    <source>
        <dbReference type="EMBL" id="SUI59724.1"/>
    </source>
</evidence>
<dbReference type="Pfam" id="PF12019">
    <property type="entry name" value="GspH"/>
    <property type="match status" value="1"/>
</dbReference>
<dbReference type="GO" id="GO:0015627">
    <property type="term" value="C:type II protein secretion system complex"/>
    <property type="evidence" value="ECO:0007669"/>
    <property type="project" value="InterPro"/>
</dbReference>
<keyword evidence="6 11" id="KW-0812">Transmembrane</keyword>
<evidence type="ECO:0000313" key="15">
    <source>
        <dbReference type="Proteomes" id="UP000240506"/>
    </source>
</evidence>
<evidence type="ECO:0000256" key="1">
    <source>
        <dbReference type="ARBA" id="ARBA00004377"/>
    </source>
</evidence>
<evidence type="ECO:0000256" key="2">
    <source>
        <dbReference type="ARBA" id="ARBA00021549"/>
    </source>
</evidence>
<keyword evidence="3" id="KW-1003">Cell membrane</keyword>
<evidence type="ECO:0000256" key="11">
    <source>
        <dbReference type="SAM" id="Phobius"/>
    </source>
</evidence>
<gene>
    <name evidence="13" type="ORF">C9I43_02485</name>
    <name evidence="14" type="ORF">NCTC10736_00205</name>
</gene>
<evidence type="ECO:0000259" key="12">
    <source>
        <dbReference type="Pfam" id="PF12019"/>
    </source>
</evidence>
<evidence type="ECO:0000256" key="10">
    <source>
        <dbReference type="ARBA" id="ARBA00030775"/>
    </source>
</evidence>
<evidence type="ECO:0000256" key="4">
    <source>
        <dbReference type="ARBA" id="ARBA00022481"/>
    </source>
</evidence>
<dbReference type="Pfam" id="PF07963">
    <property type="entry name" value="N_methyl"/>
    <property type="match status" value="1"/>
</dbReference>
<evidence type="ECO:0000256" key="6">
    <source>
        <dbReference type="ARBA" id="ARBA00022692"/>
    </source>
</evidence>
<reference evidence="14 16" key="3">
    <citation type="submission" date="2018-06" db="EMBL/GenBank/DDBJ databases">
        <authorList>
            <consortium name="Pathogen Informatics"/>
            <person name="Doyle S."/>
        </authorList>
    </citation>
    <scope>NUCLEOTIDE SEQUENCE [LARGE SCALE GENOMIC DNA]</scope>
    <source>
        <strain evidence="14 16">NCTC10736</strain>
    </source>
</reference>
<dbReference type="RefSeq" id="WP_107881893.1">
    <property type="nucleotide sequence ID" value="NZ_PYSG01000002.1"/>
</dbReference>
<dbReference type="Gene3D" id="3.55.40.10">
    <property type="entry name" value="minor pseudopilin epsh domain"/>
    <property type="match status" value="1"/>
</dbReference>
<accession>A0A379ZDU0</accession>
<protein>
    <recommendedName>
        <fullName evidence="2">Type II secretion system protein H</fullName>
    </recommendedName>
    <alternativeName>
        <fullName evidence="10">General secretion pathway protein H</fullName>
    </alternativeName>
</protein>
<evidence type="ECO:0000256" key="7">
    <source>
        <dbReference type="ARBA" id="ARBA00022989"/>
    </source>
</evidence>
<proteinExistence type="inferred from homology"/>
<comment type="similarity">
    <text evidence="9">Belongs to the GSP H family.</text>
</comment>
<dbReference type="Proteomes" id="UP000255061">
    <property type="component" value="Unassembled WGS sequence"/>
</dbReference>
<dbReference type="InterPro" id="IPR022346">
    <property type="entry name" value="T2SS_GspH"/>
</dbReference>
<evidence type="ECO:0000313" key="13">
    <source>
        <dbReference type="EMBL" id="PTA49470.1"/>
    </source>
</evidence>
<organism evidence="14 16">
    <name type="scientific">Shewanella morhuae</name>
    <dbReference type="NCBI Taxonomy" id="365591"/>
    <lineage>
        <taxon>Bacteria</taxon>
        <taxon>Pseudomonadati</taxon>
        <taxon>Pseudomonadota</taxon>
        <taxon>Gammaproteobacteria</taxon>
        <taxon>Alteromonadales</taxon>
        <taxon>Shewanellaceae</taxon>
        <taxon>Shewanella</taxon>
    </lineage>
</organism>
<keyword evidence="8 11" id="KW-0472">Membrane</keyword>
<evidence type="ECO:0000256" key="8">
    <source>
        <dbReference type="ARBA" id="ARBA00023136"/>
    </source>
</evidence>
<feature type="domain" description="General secretion pathway GspH" evidence="12">
    <location>
        <begin position="47"/>
        <end position="157"/>
    </location>
</feature>